<gene>
    <name evidence="5" type="ORF">J9259_07615</name>
    <name evidence="6" type="ORF">KIY12_06245</name>
</gene>
<keyword evidence="2" id="KW-0067">ATP-binding</keyword>
<dbReference type="AlphaFoldDB" id="A0A8J8CD99"/>
<feature type="domain" description="GvpD P-loop" evidence="4">
    <location>
        <begin position="16"/>
        <end position="82"/>
    </location>
</feature>
<feature type="domain" description="GvpD P-loop" evidence="4">
    <location>
        <begin position="181"/>
        <end position="269"/>
    </location>
</feature>
<dbReference type="GO" id="GO:0005524">
    <property type="term" value="F:ATP binding"/>
    <property type="evidence" value="ECO:0007669"/>
    <property type="project" value="UniProtKB-KW"/>
</dbReference>
<keyword evidence="1" id="KW-0547">Nucleotide-binding</keyword>
<proteinExistence type="predicted"/>
<dbReference type="EMBL" id="JAHEAC010000052">
    <property type="protein sequence ID" value="MBX8644304.1"/>
    <property type="molecule type" value="Genomic_DNA"/>
</dbReference>
<dbReference type="Pfam" id="PF07088">
    <property type="entry name" value="GvpD_P-loop"/>
    <property type="match status" value="2"/>
</dbReference>
<feature type="compositionally biased region" description="Polar residues" evidence="3">
    <location>
        <begin position="310"/>
        <end position="320"/>
    </location>
</feature>
<sequence>MDYSERRGTLPAELIRFLEVPGGHSLVIKGEAGTGKTTLALQLIEMMSNRENQYYLSSRVSDESLFRQFPWLKETTEKVKLLKAGKAFLLHMTGSSKRTDTESSEASRQEEFTDLGPAVELLKALNQSDEKLTVDRTELHRLEGQIEEGTISATEEIAPSRISFEGNSVDLVLGRLLPELEVAYDRVEERLPERSLVVIDSIDGLGEKYDIPPERLLTVIQKDIVEGSGANVVYVLESAGGTHMDYLGDGVVSLSTKEFAGRRGRIMQLEKLRGVKIDRHKYMFTLVNGRLETFPASPNQIQQSERKWRSVSSPGNETASFGSSQLDRIFGGLPFGSVTLIEVGANVPSVYSDVLQDAMVANFASRNNGVAWIPSRKASYDLLHDRISEMIGEEKFERNVRIFEQSSAAPTDVPYLISLEGNKLLTDLKWETIEYNLSESNHPFLSLLGFDILESMYGSEDDSGLLDGLVEHVGAIRRGKHVMVAQALSSSKLYLQWLSDISLMHIKLENIEGTVMLYGMKPYTQFYGMMPDPSADDNIPISLVPVS</sequence>
<dbReference type="Proteomes" id="UP000750197">
    <property type="component" value="Unassembled WGS sequence"/>
</dbReference>
<dbReference type="Proteomes" id="UP000716004">
    <property type="component" value="Unassembled WGS sequence"/>
</dbReference>
<evidence type="ECO:0000256" key="3">
    <source>
        <dbReference type="SAM" id="MobiDB-lite"/>
    </source>
</evidence>
<dbReference type="PANTHER" id="PTHR43637:SF2">
    <property type="entry name" value="PROTEIN GVPD 1"/>
    <property type="match status" value="1"/>
</dbReference>
<evidence type="ECO:0000313" key="6">
    <source>
        <dbReference type="EMBL" id="MBX8644304.1"/>
    </source>
</evidence>
<comment type="caution">
    <text evidence="6">The sequence shown here is derived from an EMBL/GenBank/DDBJ whole genome shotgun (WGS) entry which is preliminary data.</text>
</comment>
<evidence type="ECO:0000259" key="4">
    <source>
        <dbReference type="Pfam" id="PF07088"/>
    </source>
</evidence>
<dbReference type="InterPro" id="IPR027417">
    <property type="entry name" value="P-loop_NTPase"/>
</dbReference>
<evidence type="ECO:0000313" key="7">
    <source>
        <dbReference type="Proteomes" id="UP000750197"/>
    </source>
</evidence>
<dbReference type="EMBL" id="JAGVSJ010000023">
    <property type="protein sequence ID" value="MBX8632364.1"/>
    <property type="molecule type" value="Genomic_DNA"/>
</dbReference>
<dbReference type="InterPro" id="IPR009788">
    <property type="entry name" value="GvpD_P-loop"/>
</dbReference>
<organism evidence="6 7">
    <name type="scientific">Candidatus Sysuiplasma superficiale</name>
    <dbReference type="NCBI Taxonomy" id="2823368"/>
    <lineage>
        <taxon>Archaea</taxon>
        <taxon>Methanobacteriati</taxon>
        <taxon>Thermoplasmatota</taxon>
        <taxon>Thermoplasmata</taxon>
        <taxon>Candidatus Sysuiplasmatales</taxon>
        <taxon>Candidatus Sysuiplasmataceae</taxon>
        <taxon>Candidatus Sysuiplasma</taxon>
    </lineage>
</organism>
<dbReference type="SUPFAM" id="SSF52540">
    <property type="entry name" value="P-loop containing nucleoside triphosphate hydrolases"/>
    <property type="match status" value="1"/>
</dbReference>
<evidence type="ECO:0000256" key="2">
    <source>
        <dbReference type="ARBA" id="ARBA00022840"/>
    </source>
</evidence>
<feature type="region of interest" description="Disordered" evidence="3">
    <location>
        <begin position="297"/>
        <end position="320"/>
    </location>
</feature>
<evidence type="ECO:0000256" key="1">
    <source>
        <dbReference type="ARBA" id="ARBA00022741"/>
    </source>
</evidence>
<dbReference type="PANTHER" id="PTHR43637">
    <property type="entry name" value="UPF0273 PROTEIN TM_0370"/>
    <property type="match status" value="1"/>
</dbReference>
<accession>A0A8J8CD99</accession>
<dbReference type="Gene3D" id="3.40.50.300">
    <property type="entry name" value="P-loop containing nucleotide triphosphate hydrolases"/>
    <property type="match status" value="1"/>
</dbReference>
<evidence type="ECO:0000313" key="5">
    <source>
        <dbReference type="EMBL" id="MBX8632364.1"/>
    </source>
</evidence>
<name>A0A8J8CD99_9ARCH</name>
<reference evidence="6" key="1">
    <citation type="submission" date="2021-05" db="EMBL/GenBank/DDBJ databases">
        <title>Genomic insights into ecological role and evolution of a novel Thermoplasmata order Candidatus Sysuiplasmatales.</title>
        <authorList>
            <person name="Yuan Y."/>
        </authorList>
    </citation>
    <scope>NUCLEOTIDE SEQUENCE</scope>
    <source>
        <strain evidence="6">TUT19-bin139</strain>
        <strain evidence="5">YP2-bin.285</strain>
    </source>
</reference>
<protein>
    <recommendedName>
        <fullName evidence="4">GvpD P-loop domain-containing protein</fullName>
    </recommendedName>
</protein>